<dbReference type="Proteomes" id="UP000252081">
    <property type="component" value="Unassembled WGS sequence"/>
</dbReference>
<reference evidence="1 2" key="1">
    <citation type="submission" date="2018-07" db="EMBL/GenBank/DDBJ databases">
        <title>A draft genome of a endophytic bacteria, a new species of Pedobacter.</title>
        <authorList>
            <person name="Zhang Z.D."/>
            <person name="Chen Z.J."/>
        </authorList>
    </citation>
    <scope>NUCLEOTIDE SEQUENCE [LARGE SCALE GENOMIC DNA]</scope>
    <source>
        <strain evidence="1 2">RS10</strain>
    </source>
</reference>
<dbReference type="OrthoDB" id="679100at2"/>
<evidence type="ECO:0000313" key="2">
    <source>
        <dbReference type="Proteomes" id="UP000252081"/>
    </source>
</evidence>
<organism evidence="1 2">
    <name type="scientific">Pedobacter miscanthi</name>
    <dbReference type="NCBI Taxonomy" id="2259170"/>
    <lineage>
        <taxon>Bacteria</taxon>
        <taxon>Pseudomonadati</taxon>
        <taxon>Bacteroidota</taxon>
        <taxon>Sphingobacteriia</taxon>
        <taxon>Sphingobacteriales</taxon>
        <taxon>Sphingobacteriaceae</taxon>
        <taxon>Pedobacter</taxon>
    </lineage>
</organism>
<dbReference type="RefSeq" id="WP_113946895.1">
    <property type="nucleotide sequence ID" value="NZ_QNQU01000001.1"/>
</dbReference>
<evidence type="ECO:0000313" key="1">
    <source>
        <dbReference type="EMBL" id="RBQ11816.1"/>
    </source>
</evidence>
<dbReference type="EMBL" id="QNQU01000001">
    <property type="protein sequence ID" value="RBQ11816.1"/>
    <property type="molecule type" value="Genomic_DNA"/>
</dbReference>
<keyword evidence="2" id="KW-1185">Reference proteome</keyword>
<name>A0A366LD90_9SPHI</name>
<accession>A0A366LD90</accession>
<protein>
    <submittedName>
        <fullName evidence="1">Uncharacterized protein</fullName>
    </submittedName>
</protein>
<proteinExistence type="predicted"/>
<dbReference type="AlphaFoldDB" id="A0A366LD90"/>
<gene>
    <name evidence="1" type="ORF">DRW42_00630</name>
</gene>
<comment type="caution">
    <text evidence="1">The sequence shown here is derived from an EMBL/GenBank/DDBJ whole genome shotgun (WGS) entry which is preliminary data.</text>
</comment>
<sequence length="147" mass="16745">MEQMSKKARLIEKERMQKAKAFEHAAELPQAIKTYGSVLGKNPVHIQAASRLLVLLRKTKDAHAEVKLLKTLITNRKAHLETIQKNWVDAHKQLARDSAPLAKILGLLSSKELPISQDETLEKWKARLTSLEKRIAIKKAKDVKKRK</sequence>